<keyword evidence="3" id="KW-1185">Reference proteome</keyword>
<organism evidence="2 3">
    <name type="scientific">Linum tenue</name>
    <dbReference type="NCBI Taxonomy" id="586396"/>
    <lineage>
        <taxon>Eukaryota</taxon>
        <taxon>Viridiplantae</taxon>
        <taxon>Streptophyta</taxon>
        <taxon>Embryophyta</taxon>
        <taxon>Tracheophyta</taxon>
        <taxon>Spermatophyta</taxon>
        <taxon>Magnoliopsida</taxon>
        <taxon>eudicotyledons</taxon>
        <taxon>Gunneridae</taxon>
        <taxon>Pentapetalae</taxon>
        <taxon>rosids</taxon>
        <taxon>fabids</taxon>
        <taxon>Malpighiales</taxon>
        <taxon>Linaceae</taxon>
        <taxon>Linum</taxon>
    </lineage>
</organism>
<dbReference type="PANTHER" id="PTHR47074">
    <property type="entry name" value="BNAC02G40300D PROTEIN"/>
    <property type="match status" value="1"/>
</dbReference>
<dbReference type="InterPro" id="IPR052929">
    <property type="entry name" value="RNase_H-like_EbsB-rel"/>
</dbReference>
<dbReference type="AlphaFoldDB" id="A0AAV0NZP8"/>
<evidence type="ECO:0000313" key="2">
    <source>
        <dbReference type="EMBL" id="CAI0464219.1"/>
    </source>
</evidence>
<evidence type="ECO:0000259" key="1">
    <source>
        <dbReference type="Pfam" id="PF13456"/>
    </source>
</evidence>
<dbReference type="Gene3D" id="3.30.420.10">
    <property type="entry name" value="Ribonuclease H-like superfamily/Ribonuclease H"/>
    <property type="match status" value="1"/>
</dbReference>
<feature type="domain" description="RNase H type-1" evidence="1">
    <location>
        <begin position="2"/>
        <end position="88"/>
    </location>
</feature>
<dbReference type="SUPFAM" id="SSF53098">
    <property type="entry name" value="Ribonuclease H-like"/>
    <property type="match status" value="1"/>
</dbReference>
<dbReference type="Pfam" id="PF13456">
    <property type="entry name" value="RVT_3"/>
    <property type="match status" value="1"/>
</dbReference>
<feature type="non-terminal residue" evidence="2">
    <location>
        <position position="1"/>
    </location>
</feature>
<sequence length="111" mass="12486">LCSSPLEAEAKALLEALSLACHLSVPCWIRSDCLPLVLALSAPHESWPWRISAWLGIMVDLLARHPSIKVSFFRRKLNARADWVARSAARDELPQDWMLILNIISPLLVHP</sequence>
<dbReference type="InterPro" id="IPR002156">
    <property type="entry name" value="RNaseH_domain"/>
</dbReference>
<dbReference type="GO" id="GO:0004523">
    <property type="term" value="F:RNA-DNA hybrid ribonuclease activity"/>
    <property type="evidence" value="ECO:0007669"/>
    <property type="project" value="InterPro"/>
</dbReference>
<dbReference type="EMBL" id="CAMGYJ010000008">
    <property type="protein sequence ID" value="CAI0464219.1"/>
    <property type="molecule type" value="Genomic_DNA"/>
</dbReference>
<proteinExistence type="predicted"/>
<evidence type="ECO:0000313" key="3">
    <source>
        <dbReference type="Proteomes" id="UP001154282"/>
    </source>
</evidence>
<accession>A0AAV0NZP8</accession>
<comment type="caution">
    <text evidence="2">The sequence shown here is derived from an EMBL/GenBank/DDBJ whole genome shotgun (WGS) entry which is preliminary data.</text>
</comment>
<dbReference type="InterPro" id="IPR036397">
    <property type="entry name" value="RNaseH_sf"/>
</dbReference>
<protein>
    <recommendedName>
        <fullName evidence="1">RNase H type-1 domain-containing protein</fullName>
    </recommendedName>
</protein>
<name>A0AAV0NZP8_9ROSI</name>
<dbReference type="CDD" id="cd06222">
    <property type="entry name" value="RNase_H_like"/>
    <property type="match status" value="1"/>
</dbReference>
<dbReference type="PANTHER" id="PTHR47074:SF21">
    <property type="entry name" value="RNASE H TYPE-1 DOMAIN-CONTAINING PROTEIN"/>
    <property type="match status" value="1"/>
</dbReference>
<gene>
    <name evidence="2" type="ORF">LITE_LOCUS36092</name>
</gene>
<dbReference type="Proteomes" id="UP001154282">
    <property type="component" value="Unassembled WGS sequence"/>
</dbReference>
<dbReference type="InterPro" id="IPR012337">
    <property type="entry name" value="RNaseH-like_sf"/>
</dbReference>
<reference evidence="2" key="1">
    <citation type="submission" date="2022-08" db="EMBL/GenBank/DDBJ databases">
        <authorList>
            <person name="Gutierrez-Valencia J."/>
        </authorList>
    </citation>
    <scope>NUCLEOTIDE SEQUENCE</scope>
</reference>
<dbReference type="InterPro" id="IPR044730">
    <property type="entry name" value="RNase_H-like_dom_plant"/>
</dbReference>
<dbReference type="GO" id="GO:0003676">
    <property type="term" value="F:nucleic acid binding"/>
    <property type="evidence" value="ECO:0007669"/>
    <property type="project" value="InterPro"/>
</dbReference>